<dbReference type="SMART" id="SM00283">
    <property type="entry name" value="MA"/>
    <property type="match status" value="1"/>
</dbReference>
<proteinExistence type="inferred from homology"/>
<dbReference type="OrthoDB" id="5430911at2"/>
<dbReference type="Pfam" id="PF00015">
    <property type="entry name" value="MCPsignal"/>
    <property type="match status" value="1"/>
</dbReference>
<keyword evidence="8" id="KW-1185">Reference proteome</keyword>
<dbReference type="PANTHER" id="PTHR43531:SF11">
    <property type="entry name" value="METHYL-ACCEPTING CHEMOTAXIS PROTEIN 3"/>
    <property type="match status" value="1"/>
</dbReference>
<dbReference type="GO" id="GO:0007165">
    <property type="term" value="P:signal transduction"/>
    <property type="evidence" value="ECO:0007669"/>
    <property type="project" value="UniProtKB-KW"/>
</dbReference>
<reference evidence="7 8" key="1">
    <citation type="journal article" date="2010" name="Stand. Genomic Sci.">
        <title>Complete genome sequence of Arcobacter nitrofigilis type strain (CI).</title>
        <authorList>
            <person name="Pati A."/>
            <person name="Gronow S."/>
            <person name="Lapidus A."/>
            <person name="Copeland A."/>
            <person name="Glavina Del Rio T."/>
            <person name="Nolan M."/>
            <person name="Lucas S."/>
            <person name="Tice H."/>
            <person name="Cheng J.F."/>
            <person name="Han C."/>
            <person name="Chertkov O."/>
            <person name="Bruce D."/>
            <person name="Tapia R."/>
            <person name="Goodwin L."/>
            <person name="Pitluck S."/>
            <person name="Liolios K."/>
            <person name="Ivanova N."/>
            <person name="Mavromatis K."/>
            <person name="Chen A."/>
            <person name="Palaniappan K."/>
            <person name="Land M."/>
            <person name="Hauser L."/>
            <person name="Chang Y.J."/>
            <person name="Jeffries C.D."/>
            <person name="Detter J.C."/>
            <person name="Rohde M."/>
            <person name="Goker M."/>
            <person name="Bristow J."/>
            <person name="Eisen J.A."/>
            <person name="Markowitz V."/>
            <person name="Hugenholtz P."/>
            <person name="Klenk H.P."/>
            <person name="Kyrpides N.C."/>
        </authorList>
    </citation>
    <scope>NUCLEOTIDE SEQUENCE [LARGE SCALE GENOMIC DNA]</scope>
    <source>
        <strain evidence="8">ATCC 33309 / DSM 7299 / CCUG 15893 / LMG 7604 / NCTC 12251 / CI</strain>
    </source>
</reference>
<evidence type="ECO:0000256" key="1">
    <source>
        <dbReference type="ARBA" id="ARBA00022500"/>
    </source>
</evidence>
<evidence type="ECO:0000256" key="3">
    <source>
        <dbReference type="PROSITE-ProRule" id="PRU00284"/>
    </source>
</evidence>
<dbReference type="PROSITE" id="PS51753">
    <property type="entry name" value="HBM"/>
    <property type="match status" value="1"/>
</dbReference>
<evidence type="ECO:0000313" key="8">
    <source>
        <dbReference type="Proteomes" id="UP000000939"/>
    </source>
</evidence>
<evidence type="ECO:0000259" key="5">
    <source>
        <dbReference type="PROSITE" id="PS50111"/>
    </source>
</evidence>
<keyword evidence="1" id="KW-0145">Chemotaxis</keyword>
<feature type="domain" description="Methyl-accepting transducer" evidence="5">
    <location>
        <begin position="480"/>
        <end position="709"/>
    </location>
</feature>
<dbReference type="InterPro" id="IPR032255">
    <property type="entry name" value="HBM"/>
</dbReference>
<dbReference type="eggNOG" id="COG0840">
    <property type="taxonomic scope" value="Bacteria"/>
</dbReference>
<keyword evidence="3" id="KW-0807">Transducer</keyword>
<dbReference type="KEGG" id="ant:Arnit_1094"/>
<evidence type="ECO:0000256" key="2">
    <source>
        <dbReference type="ARBA" id="ARBA00029447"/>
    </source>
</evidence>
<evidence type="ECO:0000256" key="4">
    <source>
        <dbReference type="SAM" id="Phobius"/>
    </source>
</evidence>
<sequence precursor="true">MFKNMTIKMKLVSSFTLIVGLIICLAGYSIYSVDKSGDGFNSYREMAKDTVLSSRVQANMLMARIDVIKYLNSGTQKEIDSFENSYKRTKEFLTRAKKEIQNPTRAPKVLKMLDDLTLYKDSFSEVVKYTKEKDRILTTILNVDGKKIEIILSSVFEATKNERDHEASYITGTAIRSLLLARLYTMKFIDTESKDDYNRVQSEFGILAKNLSTLKSTIKNSSRITQLNESIDLIQRYTKAVTEIYDNTLKRREVINEKLNVIGPEIAKLSEEVKLSIKADQDLIGPAVKKLNSNIKSLITTISIIILALAIFLAVVLPRNIANLLSTFQTGLIDFFKYLNREMPEVELIKIDSTDEFGMMAKVVNENIEKTKVGIEEDRKLIDETITVLGEFEQGDLVQRLDISVSNPALMQLKDVLNKMADTLENNINNVLDIVEEYSSYNYLNKISTQGLKEHLLKLASGVNNLGDSITEMLLENKSNGLTLDKSSNTLLKNVDKLNQSSNEAASSLEETAAALEEITSNIRSNTENIAKMSELSSGVTKSANEGEALANDTTVAMEEINAQVTAIKEAITVIDQIAFQTNILSLNAAVEAATAGEAGKGFAVVAGEVRNLASRSAEAASEIKSLVENATNKANDGKNIAGEMIKGYKALNSNILESTNLITDIESASKEQLSGIEQINDAVNELDQQTQQNAMVASETQDIAILTDEIAKLIVSDANNKEFAGKENVKAKSAENKVKDTLPVKKEVTKPVIKKEVKNEVMKSQKDNDEWESF</sequence>
<dbReference type="Gene3D" id="1.10.287.950">
    <property type="entry name" value="Methyl-accepting chemotaxis protein"/>
    <property type="match status" value="1"/>
</dbReference>
<dbReference type="AlphaFoldDB" id="D5V3S8"/>
<feature type="transmembrane region" description="Helical" evidence="4">
    <location>
        <begin position="298"/>
        <end position="317"/>
    </location>
</feature>
<comment type="similarity">
    <text evidence="2">Belongs to the methyl-accepting chemotaxis (MCP) protein family.</text>
</comment>
<dbReference type="PANTHER" id="PTHR43531">
    <property type="entry name" value="PROTEIN ICFG"/>
    <property type="match status" value="1"/>
</dbReference>
<evidence type="ECO:0000313" key="7">
    <source>
        <dbReference type="EMBL" id="ADG92756.1"/>
    </source>
</evidence>
<dbReference type="HOGENOM" id="CLU_000445_107_21_7"/>
<gene>
    <name evidence="7" type="ordered locus">Arnit_1094</name>
</gene>
<organism evidence="7 8">
    <name type="scientific">Arcobacter nitrofigilis (strain ATCC 33309 / DSM 7299 / CCUG 15893 / LMG 7604 / NCTC 12251 / CI)</name>
    <name type="common">Campylobacter nitrofigilis</name>
    <dbReference type="NCBI Taxonomy" id="572480"/>
    <lineage>
        <taxon>Bacteria</taxon>
        <taxon>Pseudomonadati</taxon>
        <taxon>Campylobacterota</taxon>
        <taxon>Epsilonproteobacteria</taxon>
        <taxon>Campylobacterales</taxon>
        <taxon>Arcobacteraceae</taxon>
        <taxon>Arcobacter</taxon>
    </lineage>
</organism>
<dbReference type="InterPro" id="IPR004089">
    <property type="entry name" value="MCPsignal_dom"/>
</dbReference>
<dbReference type="RefSeq" id="WP_013134901.1">
    <property type="nucleotide sequence ID" value="NC_014166.1"/>
</dbReference>
<accession>D5V3S8</accession>
<dbReference type="GO" id="GO:0005886">
    <property type="term" value="C:plasma membrane"/>
    <property type="evidence" value="ECO:0007669"/>
    <property type="project" value="TreeGrafter"/>
</dbReference>
<dbReference type="SUPFAM" id="SSF58104">
    <property type="entry name" value="Methyl-accepting chemotaxis protein (MCP) signaling domain"/>
    <property type="match status" value="1"/>
</dbReference>
<dbReference type="PROSITE" id="PS50111">
    <property type="entry name" value="CHEMOTAXIS_TRANSDUC_2"/>
    <property type="match status" value="1"/>
</dbReference>
<evidence type="ECO:0000259" key="6">
    <source>
        <dbReference type="PROSITE" id="PS51753"/>
    </source>
</evidence>
<dbReference type="EMBL" id="CP001999">
    <property type="protein sequence ID" value="ADG92756.1"/>
    <property type="molecule type" value="Genomic_DNA"/>
</dbReference>
<dbReference type="Proteomes" id="UP000000939">
    <property type="component" value="Chromosome"/>
</dbReference>
<keyword evidence="4" id="KW-0472">Membrane</keyword>
<dbReference type="CDD" id="cd11386">
    <property type="entry name" value="MCP_signal"/>
    <property type="match status" value="1"/>
</dbReference>
<dbReference type="GO" id="GO:0004888">
    <property type="term" value="F:transmembrane signaling receptor activity"/>
    <property type="evidence" value="ECO:0007669"/>
    <property type="project" value="TreeGrafter"/>
</dbReference>
<dbReference type="InterPro" id="IPR051310">
    <property type="entry name" value="MCP_chemotaxis"/>
</dbReference>
<keyword evidence="4" id="KW-0812">Transmembrane</keyword>
<name>D5V3S8_ARCNC</name>
<dbReference type="SMART" id="SM01358">
    <property type="entry name" value="HBM"/>
    <property type="match status" value="1"/>
</dbReference>
<dbReference type="GO" id="GO:0006935">
    <property type="term" value="P:chemotaxis"/>
    <property type="evidence" value="ECO:0007669"/>
    <property type="project" value="UniProtKB-KW"/>
</dbReference>
<keyword evidence="4" id="KW-1133">Transmembrane helix</keyword>
<feature type="domain" description="HBM" evidence="6">
    <location>
        <begin position="45"/>
        <end position="285"/>
    </location>
</feature>
<dbReference type="STRING" id="572480.Arnit_1094"/>
<protein>
    <submittedName>
        <fullName evidence="7">Methyl-accepting chemotaxis sensory transducer</fullName>
    </submittedName>
</protein>